<gene>
    <name evidence="1" type="ORF">BT96DRAFT_1005034</name>
</gene>
<evidence type="ECO:0000313" key="1">
    <source>
        <dbReference type="EMBL" id="KAE9387531.1"/>
    </source>
</evidence>
<keyword evidence="2" id="KW-1185">Reference proteome</keyword>
<dbReference type="Proteomes" id="UP000799118">
    <property type="component" value="Unassembled WGS sequence"/>
</dbReference>
<reference evidence="1" key="1">
    <citation type="journal article" date="2019" name="Environ. Microbiol.">
        <title>Fungal ecological strategies reflected in gene transcription - a case study of two litter decomposers.</title>
        <authorList>
            <person name="Barbi F."/>
            <person name="Kohler A."/>
            <person name="Barry K."/>
            <person name="Baskaran P."/>
            <person name="Daum C."/>
            <person name="Fauchery L."/>
            <person name="Ihrmark K."/>
            <person name="Kuo A."/>
            <person name="LaButti K."/>
            <person name="Lipzen A."/>
            <person name="Morin E."/>
            <person name="Grigoriev I.V."/>
            <person name="Henrissat B."/>
            <person name="Lindahl B."/>
            <person name="Martin F."/>
        </authorList>
    </citation>
    <scope>NUCLEOTIDE SEQUENCE</scope>
    <source>
        <strain evidence="1">JB14</strain>
    </source>
</reference>
<name>A0A6A4GP66_9AGAR</name>
<dbReference type="EMBL" id="ML769795">
    <property type="protein sequence ID" value="KAE9387531.1"/>
    <property type="molecule type" value="Genomic_DNA"/>
</dbReference>
<evidence type="ECO:0000313" key="2">
    <source>
        <dbReference type="Proteomes" id="UP000799118"/>
    </source>
</evidence>
<dbReference type="AlphaFoldDB" id="A0A6A4GP66"/>
<proteinExistence type="predicted"/>
<sequence>MAKEKVEQVEILMEEPLTSKRVGRGAEFDTVWEHVSKKNQLEPCFSTSAQVYFPDLPPANVNNNYNDRICLHIVESLQWVLLTGHIRIMLGGNAKHLIATSSLPAITMSTPAGLKGIALELVSFRYNEDTRLNVPWNIDLDHDDENVLPISIQVDYFFKVKRSEEKNSRSTTEVHALCGSLFIEDVHTYQSMDSSCKTCIGEAAKLVIPMLTLQNDWTESSNRNSASDITSISSSVMFRAGSAPGPFPSPKNKVRSHNLFKFLSRKTSTGSIPKPLSSDIDTDSDLDAVLFEWKDGSVAYEDIAKSSKGQSYFRDGLAVL</sequence>
<protein>
    <submittedName>
        <fullName evidence="1">Uncharacterized protein</fullName>
    </submittedName>
</protein>
<organism evidence="1 2">
    <name type="scientific">Gymnopus androsaceus JB14</name>
    <dbReference type="NCBI Taxonomy" id="1447944"/>
    <lineage>
        <taxon>Eukaryota</taxon>
        <taxon>Fungi</taxon>
        <taxon>Dikarya</taxon>
        <taxon>Basidiomycota</taxon>
        <taxon>Agaricomycotina</taxon>
        <taxon>Agaricomycetes</taxon>
        <taxon>Agaricomycetidae</taxon>
        <taxon>Agaricales</taxon>
        <taxon>Marasmiineae</taxon>
        <taxon>Omphalotaceae</taxon>
        <taxon>Gymnopus</taxon>
    </lineage>
</organism>
<accession>A0A6A4GP66</accession>